<reference evidence="1 3" key="1">
    <citation type="submission" date="2015-06" db="EMBL/GenBank/DDBJ databases">
        <title>The Genome Sequence of Enterococcus faecium 131EA1.</title>
        <authorList>
            <consortium name="The Broad Institute Genomics Platform"/>
            <consortium name="The Broad Institute Genome Sequencing Center for Infectious Disease"/>
            <person name="Earl A.M."/>
            <person name="Van Tyne D."/>
            <person name="Lebreton F."/>
            <person name="Saavedra J.T."/>
            <person name="Gilmore M.S."/>
            <person name="Manson Mcguire A."/>
            <person name="Clock S."/>
            <person name="Crupain M."/>
            <person name="Rangan U."/>
            <person name="Young S."/>
            <person name="Abouelleil A."/>
            <person name="Cao P."/>
            <person name="Chapman S.B."/>
            <person name="Griggs A."/>
            <person name="Priest M."/>
            <person name="Shea T."/>
            <person name="Wortman J."/>
            <person name="Nusbaum C."/>
            <person name="Birren B."/>
        </authorList>
    </citation>
    <scope>NUCLEOTIDE SEQUENCE [LARGE SCALE GENOMIC DNA]</scope>
    <source>
        <strain evidence="1 3">131EA1</strain>
    </source>
</reference>
<evidence type="ECO:0000313" key="3">
    <source>
        <dbReference type="Proteomes" id="UP000253144"/>
    </source>
</evidence>
<dbReference type="InterPro" id="IPR031832">
    <property type="entry name" value="DUF4747"/>
</dbReference>
<sequence length="284" mass="32708">MAYVYFAKMNINREIYDVYNGKKNFDKLINQLVEGVWHGSASIFDEKGGEYKLFGVDNILDENYLMGHLGYIKEGFHSSFDRENNKAIDVFDKDKLDYVAFYFNYQYEIIAYTTSSKMRQKNFLDIFQKLIIANSDIGVEFIPQTNSTNLRREIATFKRLKRIDLKIVPSNDDKDPMQDLFGITSTTMEEINANRIEQNYVSTQKEGLDKNSEPVKKVIQGIAEGYGEGKFIGEDTSGDPKEIDSSKTVPFRQTVAPYNSKDKQTIASKGKAGVYKILEFRRRE</sequence>
<organism evidence="1 3">
    <name type="scientific">Enterococcus faecium</name>
    <name type="common">Streptococcus faecium</name>
    <dbReference type="NCBI Taxonomy" id="1352"/>
    <lineage>
        <taxon>Bacteria</taxon>
        <taxon>Bacillati</taxon>
        <taxon>Bacillota</taxon>
        <taxon>Bacilli</taxon>
        <taxon>Lactobacillales</taxon>
        <taxon>Enterococcaceae</taxon>
        <taxon>Enterococcus</taxon>
    </lineage>
</organism>
<proteinExistence type="predicted"/>
<name>A0A3F3NIX2_ENTFC</name>
<dbReference type="Pfam" id="PF15931">
    <property type="entry name" value="DUF4747"/>
    <property type="match status" value="1"/>
</dbReference>
<accession>A0A3F3NIX2</accession>
<evidence type="ECO:0000313" key="2">
    <source>
        <dbReference type="EMBL" id="RBS25874.1"/>
    </source>
</evidence>
<protein>
    <submittedName>
        <fullName evidence="1">Uncharacterized protein</fullName>
    </submittedName>
</protein>
<dbReference type="Proteomes" id="UP000253144">
    <property type="component" value="Unassembled WGS sequence"/>
</dbReference>
<gene>
    <name evidence="2" type="ORF">EB12_02760</name>
    <name evidence="1" type="ORF">EB12_02893</name>
</gene>
<dbReference type="AlphaFoldDB" id="A0A3F3NIX2"/>
<dbReference type="EMBL" id="LEQJ01000023">
    <property type="protein sequence ID" value="RBS25874.1"/>
    <property type="molecule type" value="Genomic_DNA"/>
</dbReference>
<evidence type="ECO:0000313" key="1">
    <source>
        <dbReference type="EMBL" id="RBS25592.1"/>
    </source>
</evidence>
<comment type="caution">
    <text evidence="1">The sequence shown here is derived from an EMBL/GenBank/DDBJ whole genome shotgun (WGS) entry which is preliminary data.</text>
</comment>
<dbReference type="EMBL" id="LEQJ01000025">
    <property type="protein sequence ID" value="RBS25592.1"/>
    <property type="molecule type" value="Genomic_DNA"/>
</dbReference>
<dbReference type="RefSeq" id="WP_096637965.1">
    <property type="nucleotide sequence ID" value="NZ_JACYZB010000026.1"/>
</dbReference>